<dbReference type="Pfam" id="PF07726">
    <property type="entry name" value="AAA_3"/>
    <property type="match status" value="1"/>
</dbReference>
<comment type="caution">
    <text evidence="5">The sequence shown here is derived from an EMBL/GenBank/DDBJ whole genome shotgun (WGS) entry which is preliminary data.</text>
</comment>
<keyword evidence="1" id="KW-0547">Nucleotide-binding</keyword>
<sequence length="326" mass="36065">MVPIITDYHAVRRLADDIRANVSKVMVGKEQLIDRLFIAMVTSGHVLLEDVPGTGKTLLAKSISKSIDCTFKRVQFTPDLLPSDLSGIYFYNQQSSAFEFRPGPLFTNILLADEINRATPRTQSSLLECMEERQISIDGVTHQLEEPFLVIATQNPLEQQGTFPLPEAQLDRFLFKLNMGYPTSQESVDILKRFKDNQPLESLAAIAASESIVQARQIVNKVHVSDEMLAYIVSLAEHSRRDEAVASGVSPRGCQALLKAVQVQAVLQGREFVTPDDVKELAVPAWAHRLKLRGTLQSRGGAAASEEVIERLLQQVSVPTEEGISS</sequence>
<dbReference type="GO" id="GO:0016887">
    <property type="term" value="F:ATP hydrolysis activity"/>
    <property type="evidence" value="ECO:0007669"/>
    <property type="project" value="InterPro"/>
</dbReference>
<dbReference type="Pfam" id="PF17863">
    <property type="entry name" value="AAA_lid_2"/>
    <property type="match status" value="1"/>
</dbReference>
<dbReference type="PANTHER" id="PTHR42759:SF5">
    <property type="entry name" value="METHANOL DEHYDROGENASE REGULATOR"/>
    <property type="match status" value="1"/>
</dbReference>
<accession>A0A163E3E5</accession>
<dbReference type="InterPro" id="IPR011703">
    <property type="entry name" value="ATPase_AAA-3"/>
</dbReference>
<evidence type="ECO:0000256" key="3">
    <source>
        <dbReference type="ARBA" id="ARBA00061607"/>
    </source>
</evidence>
<dbReference type="InterPro" id="IPR027417">
    <property type="entry name" value="P-loop_NTPase"/>
</dbReference>
<dbReference type="GO" id="GO:0005524">
    <property type="term" value="F:ATP binding"/>
    <property type="evidence" value="ECO:0007669"/>
    <property type="project" value="UniProtKB-KW"/>
</dbReference>
<reference evidence="5" key="1">
    <citation type="journal article" date="2016" name="Genome Announc.">
        <title>Draft genomes of two strains of Paenibacillus glucanolyticus with capability to degrade lignocellulose.</title>
        <authorList>
            <person name="Mathews S.L."/>
            <person name="Pawlak J."/>
            <person name="Grunden A.M."/>
        </authorList>
    </citation>
    <scope>NUCLEOTIDE SEQUENCE [LARGE SCALE GENOMIC DNA]</scope>
    <source>
        <strain evidence="5">SLM1</strain>
    </source>
</reference>
<protein>
    <submittedName>
        <fullName evidence="5">Magnesium chelatase</fullName>
    </submittedName>
</protein>
<dbReference type="SMART" id="SM00382">
    <property type="entry name" value="AAA"/>
    <property type="match status" value="1"/>
</dbReference>
<dbReference type="EMBL" id="LWMH01000002">
    <property type="protein sequence ID" value="KZS43579.1"/>
    <property type="molecule type" value="Genomic_DNA"/>
</dbReference>
<keyword evidence="6" id="KW-1185">Reference proteome</keyword>
<organism evidence="5 6">
    <name type="scientific">Paenibacillus glucanolyticus</name>
    <dbReference type="NCBI Taxonomy" id="59843"/>
    <lineage>
        <taxon>Bacteria</taxon>
        <taxon>Bacillati</taxon>
        <taxon>Bacillota</taxon>
        <taxon>Bacilli</taxon>
        <taxon>Bacillales</taxon>
        <taxon>Paenibacillaceae</taxon>
        <taxon>Paenibacillus</taxon>
    </lineage>
</organism>
<dbReference type="CDD" id="cd00009">
    <property type="entry name" value="AAA"/>
    <property type="match status" value="1"/>
</dbReference>
<gene>
    <name evidence="5" type="ORF">AWU65_26105</name>
</gene>
<proteinExistence type="inferred from homology"/>
<evidence type="ECO:0000313" key="6">
    <source>
        <dbReference type="Proteomes" id="UP000076796"/>
    </source>
</evidence>
<dbReference type="Gene3D" id="3.40.50.300">
    <property type="entry name" value="P-loop containing nucleotide triphosphate hydrolases"/>
    <property type="match status" value="1"/>
</dbReference>
<dbReference type="InterPro" id="IPR050764">
    <property type="entry name" value="CbbQ/NirQ/NorQ/GpvN"/>
</dbReference>
<evidence type="ECO:0000256" key="1">
    <source>
        <dbReference type="ARBA" id="ARBA00022741"/>
    </source>
</evidence>
<dbReference type="OrthoDB" id="9808397at2"/>
<dbReference type="InterPro" id="IPR041628">
    <property type="entry name" value="ChlI/MoxR_AAA_lid"/>
</dbReference>
<dbReference type="PANTHER" id="PTHR42759">
    <property type="entry name" value="MOXR FAMILY PROTEIN"/>
    <property type="match status" value="1"/>
</dbReference>
<name>A0A163E3E5_9BACL</name>
<dbReference type="FunFam" id="3.40.50.300:FF:000640">
    <property type="entry name" value="MoxR family ATPase"/>
    <property type="match status" value="1"/>
</dbReference>
<dbReference type="PIRSF" id="PIRSF002849">
    <property type="entry name" value="AAA_ATPase_chaperone_MoxR_prd"/>
    <property type="match status" value="1"/>
</dbReference>
<evidence type="ECO:0000313" key="5">
    <source>
        <dbReference type="EMBL" id="KZS43579.1"/>
    </source>
</evidence>
<dbReference type="Gene3D" id="1.10.8.80">
    <property type="entry name" value="Magnesium chelatase subunit I, C-Terminal domain"/>
    <property type="match status" value="1"/>
</dbReference>
<comment type="similarity">
    <text evidence="3">Belongs to the MoxR family.</text>
</comment>
<dbReference type="GeneID" id="97554927"/>
<dbReference type="STRING" id="59843.A3958_24830"/>
<dbReference type="RefSeq" id="WP_063479963.1">
    <property type="nucleotide sequence ID" value="NZ_CP147845.1"/>
</dbReference>
<feature type="domain" description="AAA+ ATPase" evidence="4">
    <location>
        <begin position="42"/>
        <end position="183"/>
    </location>
</feature>
<dbReference type="AlphaFoldDB" id="A0A163E3E5"/>
<keyword evidence="2" id="KW-0067">ATP-binding</keyword>
<evidence type="ECO:0000259" key="4">
    <source>
        <dbReference type="SMART" id="SM00382"/>
    </source>
</evidence>
<evidence type="ECO:0000256" key="2">
    <source>
        <dbReference type="ARBA" id="ARBA00022840"/>
    </source>
</evidence>
<dbReference type="SUPFAM" id="SSF52540">
    <property type="entry name" value="P-loop containing nucleoside triphosphate hydrolases"/>
    <property type="match status" value="1"/>
</dbReference>
<dbReference type="InterPro" id="IPR003593">
    <property type="entry name" value="AAA+_ATPase"/>
</dbReference>
<dbReference type="Proteomes" id="UP000076796">
    <property type="component" value="Unassembled WGS sequence"/>
</dbReference>